<evidence type="ECO:0000256" key="4">
    <source>
        <dbReference type="ARBA" id="ARBA00022597"/>
    </source>
</evidence>
<evidence type="ECO:0000256" key="12">
    <source>
        <dbReference type="SAM" id="Phobius"/>
    </source>
</evidence>
<keyword evidence="4" id="KW-0762">Sugar transport</keyword>
<feature type="transmembrane region" description="Helical" evidence="12">
    <location>
        <begin position="390"/>
        <end position="415"/>
    </location>
</feature>
<feature type="transmembrane region" description="Helical" evidence="12">
    <location>
        <begin position="54"/>
        <end position="76"/>
    </location>
</feature>
<evidence type="ECO:0000313" key="14">
    <source>
        <dbReference type="EMBL" id="CAG9802312.1"/>
    </source>
</evidence>
<evidence type="ECO:0000256" key="11">
    <source>
        <dbReference type="RuleBase" id="RU003346"/>
    </source>
</evidence>
<sequence>MSDTEDADETSRLLPAIPHRTYVYADELSPILEHAVSSDQMGNPEQETKKWPQYVAALAATGGALAAGTALGWTSPAGPLMKADGYGFPVSDEAESWVGSSLNLGAAAMCIPIGIIINYIGRKGSMLALVVPFLIGWALLIWPQNITMLIIGRAFIGISCGGFCVAAPLFIGEIAHKSIRGTLGSFFQLMITIGILFVYGVGYKANVVVLSIICGVIPIVFGAIFVFMPESPTYLVMKDNSQSAIKALKWLRGEQYDPSEEIAELQNDAEERKTNSVTFGQAMSRKTTIRGLVVSMGLMFFQQVSGINAVIFYTNAIFEAAETDIEPAIATIIIGVMQVIATFVSTMIVDRVGRRILLLISDSVMALCTLALGIFFYMKDQNKDSVENLGWLPVLSLCVFIICFSLGLGPVPWLMIGELFAPDVKGLGASLNGTLNWLLAFVITKTFVNLNTALGSGGTFWLFSGLSILGTIFIFIIVPETKGKTLNEIQTMLAGEKETNETDEERN</sequence>
<dbReference type="InterPro" id="IPR050549">
    <property type="entry name" value="MFS_Trehalose_Transporter"/>
</dbReference>
<reference evidence="14" key="2">
    <citation type="submission" date="2022-10" db="EMBL/GenBank/DDBJ databases">
        <authorList>
            <consortium name="ENA_rothamsted_submissions"/>
            <consortium name="culmorum"/>
            <person name="King R."/>
        </authorList>
    </citation>
    <scope>NUCLEOTIDE SEQUENCE</scope>
</reference>
<feature type="transmembrane region" description="Helical" evidence="12">
    <location>
        <begin position="292"/>
        <end position="316"/>
    </location>
</feature>
<evidence type="ECO:0000256" key="8">
    <source>
        <dbReference type="ARBA" id="ARBA00023180"/>
    </source>
</evidence>
<feature type="transmembrane region" description="Helical" evidence="12">
    <location>
        <begin position="460"/>
        <end position="478"/>
    </location>
</feature>
<dbReference type="SUPFAM" id="SSF103473">
    <property type="entry name" value="MFS general substrate transporter"/>
    <property type="match status" value="1"/>
</dbReference>
<dbReference type="CDD" id="cd17358">
    <property type="entry name" value="MFS_GLUT6_8_Class3_like"/>
    <property type="match status" value="1"/>
</dbReference>
<feature type="transmembrane region" description="Helical" evidence="12">
    <location>
        <begin position="183"/>
        <end position="201"/>
    </location>
</feature>
<name>A0A9N9WQH8_9DIPT</name>
<dbReference type="OrthoDB" id="6612291at2759"/>
<evidence type="ECO:0000256" key="2">
    <source>
        <dbReference type="ARBA" id="ARBA00022448"/>
    </source>
</evidence>
<evidence type="ECO:0000256" key="7">
    <source>
        <dbReference type="ARBA" id="ARBA00023136"/>
    </source>
</evidence>
<dbReference type="Gene3D" id="1.20.1250.20">
    <property type="entry name" value="MFS general substrate transporter like domains"/>
    <property type="match status" value="1"/>
</dbReference>
<dbReference type="EMBL" id="OU895878">
    <property type="protein sequence ID" value="CAG9802312.1"/>
    <property type="molecule type" value="Genomic_DNA"/>
</dbReference>
<dbReference type="PROSITE" id="PS50850">
    <property type="entry name" value="MFS"/>
    <property type="match status" value="1"/>
</dbReference>
<dbReference type="InterPro" id="IPR044775">
    <property type="entry name" value="MFS_ERD6/Tret1-like"/>
</dbReference>
<dbReference type="GO" id="GO:0005886">
    <property type="term" value="C:plasma membrane"/>
    <property type="evidence" value="ECO:0007669"/>
    <property type="project" value="UniProtKB-SubCell"/>
</dbReference>
<dbReference type="Pfam" id="PF00083">
    <property type="entry name" value="Sugar_tr"/>
    <property type="match status" value="1"/>
</dbReference>
<dbReference type="GO" id="GO:0051119">
    <property type="term" value="F:sugar transmembrane transporter activity"/>
    <property type="evidence" value="ECO:0007669"/>
    <property type="project" value="InterPro"/>
</dbReference>
<dbReference type="InterPro" id="IPR005828">
    <property type="entry name" value="MFS_sugar_transport-like"/>
</dbReference>
<dbReference type="AlphaFoldDB" id="A0A9N9WQH8"/>
<dbReference type="InterPro" id="IPR003663">
    <property type="entry name" value="Sugar/inositol_transpt"/>
</dbReference>
<gene>
    <name evidence="14" type="ORF">CHIRRI_LOCUS5224</name>
</gene>
<evidence type="ECO:0000256" key="6">
    <source>
        <dbReference type="ARBA" id="ARBA00022989"/>
    </source>
</evidence>
<feature type="domain" description="Major facilitator superfamily (MFS) profile" evidence="13">
    <location>
        <begin position="56"/>
        <end position="482"/>
    </location>
</feature>
<feature type="transmembrane region" description="Helical" evidence="12">
    <location>
        <begin position="207"/>
        <end position="228"/>
    </location>
</feature>
<reference evidence="14" key="1">
    <citation type="submission" date="2022-01" db="EMBL/GenBank/DDBJ databases">
        <authorList>
            <person name="King R."/>
        </authorList>
    </citation>
    <scope>NUCLEOTIDE SEQUENCE</scope>
</reference>
<dbReference type="InterPro" id="IPR020846">
    <property type="entry name" value="MFS_dom"/>
</dbReference>
<dbReference type="Proteomes" id="UP001153620">
    <property type="component" value="Chromosome 2"/>
</dbReference>
<feature type="transmembrane region" description="Helical" evidence="12">
    <location>
        <begin position="96"/>
        <end position="120"/>
    </location>
</feature>
<keyword evidence="6 12" id="KW-1133">Transmembrane helix</keyword>
<accession>A0A9N9WQH8</accession>
<keyword evidence="15" id="KW-1185">Reference proteome</keyword>
<comment type="subcellular location">
    <subcellularLocation>
        <location evidence="1">Cell membrane</location>
        <topology evidence="1">Multi-pass membrane protein</topology>
    </subcellularLocation>
</comment>
<organism evidence="14 15">
    <name type="scientific">Chironomus riparius</name>
    <dbReference type="NCBI Taxonomy" id="315576"/>
    <lineage>
        <taxon>Eukaryota</taxon>
        <taxon>Metazoa</taxon>
        <taxon>Ecdysozoa</taxon>
        <taxon>Arthropoda</taxon>
        <taxon>Hexapoda</taxon>
        <taxon>Insecta</taxon>
        <taxon>Pterygota</taxon>
        <taxon>Neoptera</taxon>
        <taxon>Endopterygota</taxon>
        <taxon>Diptera</taxon>
        <taxon>Nematocera</taxon>
        <taxon>Chironomoidea</taxon>
        <taxon>Chironomidae</taxon>
        <taxon>Chironominae</taxon>
        <taxon>Chironomus</taxon>
    </lineage>
</organism>
<feature type="transmembrane region" description="Helical" evidence="12">
    <location>
        <begin position="328"/>
        <end position="349"/>
    </location>
</feature>
<evidence type="ECO:0000256" key="5">
    <source>
        <dbReference type="ARBA" id="ARBA00022692"/>
    </source>
</evidence>
<evidence type="ECO:0000313" key="15">
    <source>
        <dbReference type="Proteomes" id="UP001153620"/>
    </source>
</evidence>
<dbReference type="GO" id="GO:0015574">
    <property type="term" value="F:trehalose transmembrane transporter activity"/>
    <property type="evidence" value="ECO:0007669"/>
    <property type="project" value="UniProtKB-ARBA"/>
</dbReference>
<evidence type="ECO:0000259" key="13">
    <source>
        <dbReference type="PROSITE" id="PS50850"/>
    </source>
</evidence>
<keyword evidence="7 12" id="KW-0472">Membrane</keyword>
<feature type="transmembrane region" description="Helical" evidence="12">
    <location>
        <begin position="427"/>
        <end position="448"/>
    </location>
</feature>
<keyword evidence="3" id="KW-1003">Cell membrane</keyword>
<feature type="transmembrane region" description="Helical" evidence="12">
    <location>
        <begin position="127"/>
        <end position="144"/>
    </location>
</feature>
<keyword evidence="8" id="KW-0325">Glycoprotein</keyword>
<keyword evidence="5 12" id="KW-0812">Transmembrane</keyword>
<comment type="similarity">
    <text evidence="9">Belongs to the major facilitator superfamily. Sugar transporter (TC 2.A.1.1) family. Trehalose transporter subfamily.</text>
</comment>
<dbReference type="PROSITE" id="PS00217">
    <property type="entry name" value="SUGAR_TRANSPORT_2"/>
    <property type="match status" value="1"/>
</dbReference>
<dbReference type="NCBIfam" id="TIGR00879">
    <property type="entry name" value="SP"/>
    <property type="match status" value="1"/>
</dbReference>
<evidence type="ECO:0000256" key="1">
    <source>
        <dbReference type="ARBA" id="ARBA00004651"/>
    </source>
</evidence>
<dbReference type="PANTHER" id="PTHR48021:SF1">
    <property type="entry name" value="GH07001P-RELATED"/>
    <property type="match status" value="1"/>
</dbReference>
<dbReference type="PANTHER" id="PTHR48021">
    <property type="match status" value="1"/>
</dbReference>
<dbReference type="InterPro" id="IPR005829">
    <property type="entry name" value="Sugar_transporter_CS"/>
</dbReference>
<evidence type="ECO:0000256" key="9">
    <source>
        <dbReference type="ARBA" id="ARBA00024348"/>
    </source>
</evidence>
<dbReference type="InterPro" id="IPR036259">
    <property type="entry name" value="MFS_trans_sf"/>
</dbReference>
<dbReference type="PRINTS" id="PR00171">
    <property type="entry name" value="SUGRTRNSPORT"/>
</dbReference>
<feature type="transmembrane region" description="Helical" evidence="12">
    <location>
        <begin position="150"/>
        <end position="171"/>
    </location>
</feature>
<protein>
    <recommendedName>
        <fullName evidence="10">Facilitated trehalose transporter Tret1</fullName>
    </recommendedName>
</protein>
<dbReference type="FunFam" id="1.20.1250.20:FF:000055">
    <property type="entry name" value="Facilitated trehalose transporter Tret1-2 homolog"/>
    <property type="match status" value="1"/>
</dbReference>
<evidence type="ECO:0000256" key="10">
    <source>
        <dbReference type="ARBA" id="ARBA00069106"/>
    </source>
</evidence>
<keyword evidence="2 11" id="KW-0813">Transport</keyword>
<proteinExistence type="inferred from homology"/>
<evidence type="ECO:0000256" key="3">
    <source>
        <dbReference type="ARBA" id="ARBA00022475"/>
    </source>
</evidence>
<feature type="transmembrane region" description="Helical" evidence="12">
    <location>
        <begin position="356"/>
        <end position="378"/>
    </location>
</feature>